<dbReference type="OrthoDB" id="9764164at2"/>
<keyword evidence="2" id="KW-1185">Reference proteome</keyword>
<dbReference type="AlphaFoldDB" id="A0A4V5LRH4"/>
<name>A0A4V5LRH4_9FLAO</name>
<dbReference type="InterPro" id="IPR036514">
    <property type="entry name" value="SGNH_hydro_sf"/>
</dbReference>
<comment type="caution">
    <text evidence="1">The sequence shown here is derived from an EMBL/GenBank/DDBJ whole genome shotgun (WGS) entry which is preliminary data.</text>
</comment>
<accession>A0A4V5LRH4</accession>
<evidence type="ECO:0000313" key="2">
    <source>
        <dbReference type="Proteomes" id="UP000307657"/>
    </source>
</evidence>
<dbReference type="Proteomes" id="UP000307657">
    <property type="component" value="Unassembled WGS sequence"/>
</dbReference>
<dbReference type="PROSITE" id="PS51257">
    <property type="entry name" value="PROKAR_LIPOPROTEIN"/>
    <property type="match status" value="1"/>
</dbReference>
<organism evidence="1 2">
    <name type="scientific">Pontimicrobium aquaticum</name>
    <dbReference type="NCBI Taxonomy" id="2565367"/>
    <lineage>
        <taxon>Bacteria</taxon>
        <taxon>Pseudomonadati</taxon>
        <taxon>Bacteroidota</taxon>
        <taxon>Flavobacteriia</taxon>
        <taxon>Flavobacteriales</taxon>
        <taxon>Flavobacteriaceae</taxon>
        <taxon>Pontimicrobium</taxon>
    </lineage>
</organism>
<dbReference type="GO" id="GO:0016788">
    <property type="term" value="F:hydrolase activity, acting on ester bonds"/>
    <property type="evidence" value="ECO:0007669"/>
    <property type="project" value="UniProtKB-ARBA"/>
</dbReference>
<evidence type="ECO:0000313" key="1">
    <source>
        <dbReference type="EMBL" id="TJY38249.1"/>
    </source>
</evidence>
<sequence>MNTKYIWLLLICLGFVACNDPEDFIDAPEPEAVLPPLTAGSADFSKFVSVGASFTAGYTDGALFIASQQNSFPSIMAEQFAKVGGGSFTQPMMNDNFGGLAIGGTRIADPRLVFGGAGPVPLESIIGPINVTTDIMSNNPTGPFNNMGVPGAKSFHLLSDTYGNIAGVGSYANPYFVRMASSSTATVLGDAAAQVPTFFSLSLIGGNDVLGYAVSGGTGIDQTGNLNPVTYGSNDITDPNVFAQAFNAIVTTLTANNAKGVLTNIPNITDLPHFTTVPYNPIPLDAATAGALNQGYAAYNGGLQQAFAALSGAGLFTQEELDRRTINFVEGQNAMVVIDEDLTDLGAINPAFAGIPQYRQATEEDLFVLPLSSLIPQGYGTQIPLEDKWVLTPEEQMAIQTATDAYNATITSVASTNGLALVDLQSILNQAATTGIPFDDYVITADLVTGGTVSLDGIHLTARGYAFMANKFLEAIDATYGSNFVASGNIAKANDYNVMYSPGL</sequence>
<dbReference type="Gene3D" id="3.40.50.1110">
    <property type="entry name" value="SGNH hydrolase"/>
    <property type="match status" value="1"/>
</dbReference>
<proteinExistence type="predicted"/>
<gene>
    <name evidence="1" type="ORF">E5167_02365</name>
</gene>
<dbReference type="EMBL" id="SUPL01000001">
    <property type="protein sequence ID" value="TJY38249.1"/>
    <property type="molecule type" value="Genomic_DNA"/>
</dbReference>
<protein>
    <submittedName>
        <fullName evidence="1">G-D-S-L family lipolytic protein</fullName>
    </submittedName>
</protein>
<dbReference type="SUPFAM" id="SSF52266">
    <property type="entry name" value="SGNH hydrolase"/>
    <property type="match status" value="1"/>
</dbReference>
<reference evidence="1 2" key="1">
    <citation type="submission" date="2019-04" db="EMBL/GenBank/DDBJ databases">
        <title>Lacinutrix sp. nov., isolated from marine water.</title>
        <authorList>
            <person name="Kim W."/>
        </authorList>
    </citation>
    <scope>NUCLEOTIDE SEQUENCE [LARGE SCALE GENOMIC DNA]</scope>
    <source>
        <strain evidence="1 2">CAU 1491</strain>
    </source>
</reference>